<dbReference type="InterPro" id="IPR027417">
    <property type="entry name" value="P-loop_NTPase"/>
</dbReference>
<proteinExistence type="predicted"/>
<dbReference type="KEGG" id="tuz:TUZN_2060"/>
<sequence>MVAVGIAGLPGSGKTLITSLFVKRGFKPYTMGDIIRSYAEKRGVTPDEAAVLIRLEGGMRAVVRGLGLGRDDRVVIDGLRSPEEAEALEEILGRLFLVYVAASRQTRLRRLASRGREDDPATYAQFAMRDYREMKLGVTALLMRADAIIVNEDKSIEELDAEVDAIVRRL</sequence>
<dbReference type="Gene3D" id="3.40.50.300">
    <property type="entry name" value="P-loop containing nucleotide triphosphate hydrolases"/>
    <property type="match status" value="1"/>
</dbReference>
<reference key="2">
    <citation type="submission" date="2011-03" db="EMBL/GenBank/DDBJ databases">
        <title>Complete genome sequence of the thermoacidophilic crenarchaeon Thermoproteus uzoniensis 768-20.</title>
        <authorList>
            <person name="Mardanov A.V."/>
            <person name="Gumerov V.M."/>
            <person name="Beletsky A.V."/>
            <person name="Prokofeva M.I."/>
            <person name="Bonch-Osmolovskaya E.A."/>
            <person name="Ravin N.V."/>
            <person name="Skryabin K.G."/>
        </authorList>
    </citation>
    <scope>NUCLEOTIDE SEQUENCE</scope>
    <source>
        <strain>768-20</strain>
    </source>
</reference>
<dbReference type="HOGENOM" id="CLU_096329_1_0_2"/>
<dbReference type="SUPFAM" id="SSF52540">
    <property type="entry name" value="P-loop containing nucleoside triphosphate hydrolases"/>
    <property type="match status" value="1"/>
</dbReference>
<dbReference type="AlphaFoldDB" id="F2L593"/>
<protein>
    <submittedName>
        <fullName evidence="1">Adenylate kinase</fullName>
    </submittedName>
</protein>
<keyword evidence="2" id="KW-1185">Reference proteome</keyword>
<reference evidence="1 2" key="1">
    <citation type="journal article" date="2011" name="J. Bacteriol.">
        <title>Complete genome sequence of the thermoacidophilic crenarchaeon Thermoproteus uzoniensis 768-20.</title>
        <authorList>
            <person name="Mardanov A.V."/>
            <person name="Gumerov V.M."/>
            <person name="Beletsky A.V."/>
            <person name="Prokofeva M.I."/>
            <person name="Bonch-Osmolovskaya E.A."/>
            <person name="Ravin N.V."/>
            <person name="Skryabin K.G."/>
        </authorList>
    </citation>
    <scope>NUCLEOTIDE SEQUENCE [LARGE SCALE GENOMIC DNA]</scope>
    <source>
        <strain evidence="1 2">768-20</strain>
    </source>
</reference>
<dbReference type="GO" id="GO:0016301">
    <property type="term" value="F:kinase activity"/>
    <property type="evidence" value="ECO:0007669"/>
    <property type="project" value="UniProtKB-KW"/>
</dbReference>
<dbReference type="PANTHER" id="PTHR41930">
    <property type="entry name" value="UPF0200 PROTEIN MJ1399"/>
    <property type="match status" value="1"/>
</dbReference>
<keyword evidence="1" id="KW-0418">Kinase</keyword>
<organism evidence="1 2">
    <name type="scientific">Thermoproteus uzoniensis (strain 768-20)</name>
    <dbReference type="NCBI Taxonomy" id="999630"/>
    <lineage>
        <taxon>Archaea</taxon>
        <taxon>Thermoproteota</taxon>
        <taxon>Thermoprotei</taxon>
        <taxon>Thermoproteales</taxon>
        <taxon>Thermoproteaceae</taxon>
        <taxon>Thermoproteus</taxon>
    </lineage>
</organism>
<dbReference type="PANTHER" id="PTHR41930:SF1">
    <property type="entry name" value="DEPHOSPHO-COA KINASE"/>
    <property type="match status" value="1"/>
</dbReference>
<dbReference type="STRING" id="999630.TUZN_2060"/>
<dbReference type="Proteomes" id="UP000008138">
    <property type="component" value="Chromosome"/>
</dbReference>
<name>F2L593_THEU7</name>
<dbReference type="RefSeq" id="WP_013680853.1">
    <property type="nucleotide sequence ID" value="NC_015315.1"/>
</dbReference>
<keyword evidence="1" id="KW-0808">Transferase</keyword>
<dbReference type="OrthoDB" id="85381at2157"/>
<dbReference type="EMBL" id="CP002590">
    <property type="protein sequence ID" value="AEA13518.1"/>
    <property type="molecule type" value="Genomic_DNA"/>
</dbReference>
<accession>F2L593</accession>
<dbReference type="eggNOG" id="arCOG01045">
    <property type="taxonomic scope" value="Archaea"/>
</dbReference>
<evidence type="ECO:0000313" key="1">
    <source>
        <dbReference type="EMBL" id="AEA13518.1"/>
    </source>
</evidence>
<dbReference type="Pfam" id="PF13238">
    <property type="entry name" value="AAA_18"/>
    <property type="match status" value="1"/>
</dbReference>
<dbReference type="GeneID" id="10361571"/>
<gene>
    <name evidence="1" type="ordered locus">TUZN_2060</name>
</gene>
<evidence type="ECO:0000313" key="2">
    <source>
        <dbReference type="Proteomes" id="UP000008138"/>
    </source>
</evidence>